<dbReference type="RefSeq" id="WP_123658037.1">
    <property type="nucleotide sequence ID" value="NZ_AYKG01000020.1"/>
</dbReference>
<protein>
    <submittedName>
        <fullName evidence="6">FAD-binding protein</fullName>
    </submittedName>
</protein>
<dbReference type="InterPro" id="IPR016169">
    <property type="entry name" value="FAD-bd_PCMH_sub2"/>
</dbReference>
<comment type="caution">
    <text evidence="6">The sequence shown here is derived from an EMBL/GenBank/DDBJ whole genome shotgun (WGS) entry which is preliminary data.</text>
</comment>
<dbReference type="SUPFAM" id="SSF55103">
    <property type="entry name" value="FAD-linked oxidases, C-terminal domain"/>
    <property type="match status" value="1"/>
</dbReference>
<dbReference type="PROSITE" id="PS51387">
    <property type="entry name" value="FAD_PCMH"/>
    <property type="match status" value="1"/>
</dbReference>
<dbReference type="NCBIfam" id="NF008439">
    <property type="entry name" value="PRK11282.1"/>
    <property type="match status" value="1"/>
</dbReference>
<name>A0A423PSL0_9GAMM</name>
<dbReference type="Pfam" id="PF01565">
    <property type="entry name" value="FAD_binding_4"/>
    <property type="match status" value="1"/>
</dbReference>
<accession>A0A423PSL0</accession>
<dbReference type="InParanoid" id="A0A423PSL0"/>
<evidence type="ECO:0000256" key="2">
    <source>
        <dbReference type="ARBA" id="ARBA00022630"/>
    </source>
</evidence>
<keyword evidence="2" id="KW-0285">Flavoprotein</keyword>
<keyword evidence="4" id="KW-0560">Oxidoreductase</keyword>
<organism evidence="6 7">
    <name type="scientific">Salinisphaera japonica YTM-1</name>
    <dbReference type="NCBI Taxonomy" id="1209778"/>
    <lineage>
        <taxon>Bacteria</taxon>
        <taxon>Pseudomonadati</taxon>
        <taxon>Pseudomonadota</taxon>
        <taxon>Gammaproteobacteria</taxon>
        <taxon>Salinisphaerales</taxon>
        <taxon>Salinisphaeraceae</taxon>
        <taxon>Salinisphaera</taxon>
    </lineage>
</organism>
<dbReference type="Gene3D" id="3.30.465.10">
    <property type="match status" value="1"/>
</dbReference>
<dbReference type="Pfam" id="PF02913">
    <property type="entry name" value="FAD-oxidase_C"/>
    <property type="match status" value="1"/>
</dbReference>
<dbReference type="InterPro" id="IPR004113">
    <property type="entry name" value="FAD-bd_oxidored_4_C"/>
</dbReference>
<dbReference type="FunCoup" id="A0A423PSL0">
    <property type="interactions" value="26"/>
</dbReference>
<dbReference type="GO" id="GO:0016491">
    <property type="term" value="F:oxidoreductase activity"/>
    <property type="evidence" value="ECO:0007669"/>
    <property type="project" value="UniProtKB-KW"/>
</dbReference>
<dbReference type="InterPro" id="IPR006094">
    <property type="entry name" value="Oxid_FAD_bind_N"/>
</dbReference>
<sequence>MTSTVESQDQTDALAERIKQAHAAGTPIAIAGSGSKRFLGEPVDTSAHDTLDITAHRGIVSYEPGELVLTARAGTPLADIEAALTAEGQRLAFEPPHYGAGATLGGTIAAGVSGPARPYTGAARDFVLGTKIINGQGEILRFGGEVMKNVAGYDLSRLMAGAHGTLGVLLEISLKVLPTPRTQATRVFEHNAEQALAAFSSWAARPWPISATYWEAGRTYLRLSGATSSVDAAAQALGGEPVADDVDFWRGVREHERVFFTDGENALWRVSCAPAAPITELPGSLALDWGGAQRWRVTDAPAEAVRDAARLHGGHATLYRGDAHPRGQALAPALLAAHHRLKHAMDPAGILNPGRLIPEG</sequence>
<dbReference type="PANTHER" id="PTHR11748">
    <property type="entry name" value="D-LACTATE DEHYDROGENASE"/>
    <property type="match status" value="1"/>
</dbReference>
<dbReference type="Proteomes" id="UP000285310">
    <property type="component" value="Unassembled WGS sequence"/>
</dbReference>
<evidence type="ECO:0000256" key="3">
    <source>
        <dbReference type="ARBA" id="ARBA00022827"/>
    </source>
</evidence>
<proteinExistence type="predicted"/>
<dbReference type="PANTHER" id="PTHR11748:SF103">
    <property type="entry name" value="GLYCOLATE OXIDASE SUBUNIT GLCE"/>
    <property type="match status" value="1"/>
</dbReference>
<feature type="domain" description="FAD-binding PCMH-type" evidence="5">
    <location>
        <begin position="1"/>
        <end position="179"/>
    </location>
</feature>
<dbReference type="InterPro" id="IPR036318">
    <property type="entry name" value="FAD-bd_PCMH-like_sf"/>
</dbReference>
<keyword evidence="3" id="KW-0274">FAD</keyword>
<gene>
    <name evidence="6" type="primary">glcE</name>
    <name evidence="6" type="ORF">SAJA_07565</name>
</gene>
<dbReference type="SUPFAM" id="SSF56176">
    <property type="entry name" value="FAD-binding/transporter-associated domain-like"/>
    <property type="match status" value="1"/>
</dbReference>
<dbReference type="InterPro" id="IPR016164">
    <property type="entry name" value="FAD-linked_Oxase-like_C"/>
</dbReference>
<evidence type="ECO:0000313" key="7">
    <source>
        <dbReference type="Proteomes" id="UP000285310"/>
    </source>
</evidence>
<evidence type="ECO:0000259" key="5">
    <source>
        <dbReference type="PROSITE" id="PS51387"/>
    </source>
</evidence>
<evidence type="ECO:0000313" key="6">
    <source>
        <dbReference type="EMBL" id="ROO28596.1"/>
    </source>
</evidence>
<dbReference type="AlphaFoldDB" id="A0A423PSL0"/>
<dbReference type="InterPro" id="IPR016166">
    <property type="entry name" value="FAD-bd_PCMH"/>
</dbReference>
<dbReference type="OrthoDB" id="9811557at2"/>
<reference evidence="6 7" key="1">
    <citation type="submission" date="2013-10" db="EMBL/GenBank/DDBJ databases">
        <title>Salinisphaera japonica YTM-1 Genome Sequencing.</title>
        <authorList>
            <person name="Lai Q."/>
            <person name="Li C."/>
            <person name="Shao Z."/>
        </authorList>
    </citation>
    <scope>NUCLEOTIDE SEQUENCE [LARGE SCALE GENOMIC DNA]</scope>
    <source>
        <strain evidence="6 7">YTM-1</strain>
    </source>
</reference>
<keyword evidence="7" id="KW-1185">Reference proteome</keyword>
<dbReference type="EMBL" id="AYKG01000020">
    <property type="protein sequence ID" value="ROO28596.1"/>
    <property type="molecule type" value="Genomic_DNA"/>
</dbReference>
<evidence type="ECO:0000256" key="1">
    <source>
        <dbReference type="ARBA" id="ARBA00001974"/>
    </source>
</evidence>
<evidence type="ECO:0000256" key="4">
    <source>
        <dbReference type="ARBA" id="ARBA00023002"/>
    </source>
</evidence>
<dbReference type="GO" id="GO:0071949">
    <property type="term" value="F:FAD binding"/>
    <property type="evidence" value="ECO:0007669"/>
    <property type="project" value="InterPro"/>
</dbReference>
<comment type="cofactor">
    <cofactor evidence="1">
        <name>FAD</name>
        <dbReference type="ChEBI" id="CHEBI:57692"/>
    </cofactor>
</comment>